<reference evidence="1 2" key="1">
    <citation type="submission" date="2020-09" db="EMBL/GenBank/DDBJ databases">
        <title>Characterization of Paenibacillus peoriae strain ZF390 with broad-spectrum antimicrobial activity as a potential biocontrol agent.</title>
        <authorList>
            <person name="Li L."/>
            <person name="Zhao Y."/>
            <person name="Li B."/>
            <person name="Xie X."/>
        </authorList>
    </citation>
    <scope>NUCLEOTIDE SEQUENCE [LARGE SCALE GENOMIC DNA]</scope>
    <source>
        <strain evidence="1 2">ZF390</strain>
    </source>
</reference>
<evidence type="ECO:0000313" key="2">
    <source>
        <dbReference type="Proteomes" id="UP000516384"/>
    </source>
</evidence>
<accession>A0A7H0Y5C6</accession>
<proteinExistence type="predicted"/>
<dbReference type="AlphaFoldDB" id="A0A7H0Y5C6"/>
<evidence type="ECO:0000313" key="1">
    <source>
        <dbReference type="EMBL" id="QNR66284.1"/>
    </source>
</evidence>
<protein>
    <submittedName>
        <fullName evidence="1">Uncharacterized protein</fullName>
    </submittedName>
</protein>
<dbReference type="EMBL" id="CP061172">
    <property type="protein sequence ID" value="QNR66284.1"/>
    <property type="molecule type" value="Genomic_DNA"/>
</dbReference>
<dbReference type="Proteomes" id="UP000516384">
    <property type="component" value="Chromosome"/>
</dbReference>
<gene>
    <name evidence="1" type="ORF">IAQ67_20935</name>
</gene>
<name>A0A7H0Y5C6_9BACL</name>
<organism evidence="1 2">
    <name type="scientific">Paenibacillus peoriae</name>
    <dbReference type="NCBI Taxonomy" id="59893"/>
    <lineage>
        <taxon>Bacteria</taxon>
        <taxon>Bacillati</taxon>
        <taxon>Bacillota</taxon>
        <taxon>Bacilli</taxon>
        <taxon>Bacillales</taxon>
        <taxon>Paenibacillaceae</taxon>
        <taxon>Paenibacillus</taxon>
    </lineage>
</organism>
<sequence length="80" mass="9230">MIDAFIVSDRLASKFSSSSTSWRTGANLREVRQLLKEIDKALKESLDGLRRVDKNGRADKFLFAYLRRKNTVVNIKKMPK</sequence>